<dbReference type="OrthoDB" id="7165597at2"/>
<evidence type="ECO:0000313" key="3">
    <source>
        <dbReference type="EMBL" id="SPH23527.1"/>
    </source>
</evidence>
<dbReference type="AlphaFoldDB" id="A0A2R8BJK1"/>
<dbReference type="PANTHER" id="PTHR35562:SF2">
    <property type="entry name" value="DNA ENDONUCLEASE SMRA-RELATED"/>
    <property type="match status" value="1"/>
</dbReference>
<evidence type="ECO:0000256" key="1">
    <source>
        <dbReference type="SAM" id="MobiDB-lite"/>
    </source>
</evidence>
<dbReference type="RefSeq" id="WP_108853628.1">
    <property type="nucleotide sequence ID" value="NZ_OMOQ01000002.1"/>
</dbReference>
<dbReference type="PROSITE" id="PS50828">
    <property type="entry name" value="SMR"/>
    <property type="match status" value="1"/>
</dbReference>
<evidence type="ECO:0000259" key="2">
    <source>
        <dbReference type="PROSITE" id="PS50828"/>
    </source>
</evidence>
<sequence>MTRRPRGLSPEEQELWGRVAATARPIRPVAPTASSDGAPAKQIRSGLPHPDFRASTTVRPLTAIRDALPQLNQSAAMPLRMDRRLHTALIRGKLRPEARLDLHGMTLAEAHPELIRFVLSAQAHGKRLVLVITGKGRRGADPGPIPERIGILRHQVPHWLAQPPLGGVALQVLPAHQKHGGAGAFYVYLRRAR</sequence>
<dbReference type="Gene3D" id="3.30.1370.110">
    <property type="match status" value="1"/>
</dbReference>
<proteinExistence type="predicted"/>
<feature type="region of interest" description="Disordered" evidence="1">
    <location>
        <begin position="1"/>
        <end position="54"/>
    </location>
</feature>
<feature type="domain" description="Smr" evidence="2">
    <location>
        <begin position="100"/>
        <end position="190"/>
    </location>
</feature>
<dbReference type="SUPFAM" id="SSF160443">
    <property type="entry name" value="SMR domain-like"/>
    <property type="match status" value="1"/>
</dbReference>
<dbReference type="PANTHER" id="PTHR35562">
    <property type="entry name" value="DNA ENDONUCLEASE SMRA-RELATED"/>
    <property type="match status" value="1"/>
</dbReference>
<dbReference type="InterPro" id="IPR002625">
    <property type="entry name" value="Smr_dom"/>
</dbReference>
<dbReference type="EMBL" id="OMOQ01000002">
    <property type="protein sequence ID" value="SPH23527.1"/>
    <property type="molecule type" value="Genomic_DNA"/>
</dbReference>
<dbReference type="Proteomes" id="UP000244924">
    <property type="component" value="Unassembled WGS sequence"/>
</dbReference>
<dbReference type="InterPro" id="IPR036063">
    <property type="entry name" value="Smr_dom_sf"/>
</dbReference>
<organism evidence="3 4">
    <name type="scientific">Albidovulum aquaemixtae</name>
    <dbReference type="NCBI Taxonomy" id="1542388"/>
    <lineage>
        <taxon>Bacteria</taxon>
        <taxon>Pseudomonadati</taxon>
        <taxon>Pseudomonadota</taxon>
        <taxon>Alphaproteobacteria</taxon>
        <taxon>Rhodobacterales</taxon>
        <taxon>Paracoccaceae</taxon>
        <taxon>Albidovulum</taxon>
    </lineage>
</organism>
<dbReference type="Pfam" id="PF01713">
    <property type="entry name" value="Smr"/>
    <property type="match status" value="1"/>
</dbReference>
<keyword evidence="4" id="KW-1185">Reference proteome</keyword>
<reference evidence="3 4" key="1">
    <citation type="submission" date="2018-03" db="EMBL/GenBank/DDBJ databases">
        <authorList>
            <person name="Keele B.F."/>
        </authorList>
    </citation>
    <scope>NUCLEOTIDE SEQUENCE [LARGE SCALE GENOMIC DNA]</scope>
    <source>
        <strain evidence="3 4">CECT 8626</strain>
    </source>
</reference>
<dbReference type="SMART" id="SM00463">
    <property type="entry name" value="SMR"/>
    <property type="match status" value="1"/>
</dbReference>
<accession>A0A2R8BJK1</accession>
<gene>
    <name evidence="3" type="ORF">DEA8626_02591</name>
</gene>
<name>A0A2R8BJK1_9RHOB</name>
<protein>
    <recommendedName>
        <fullName evidence="2">Smr domain-containing protein</fullName>
    </recommendedName>
</protein>
<evidence type="ECO:0000313" key="4">
    <source>
        <dbReference type="Proteomes" id="UP000244924"/>
    </source>
</evidence>